<dbReference type="FunFam" id="1.10.150.50:FF:000006">
    <property type="entry name" value="SH3 and multiple ankyrin repeat domains protein 2"/>
    <property type="match status" value="1"/>
</dbReference>
<dbReference type="InterPro" id="IPR051569">
    <property type="entry name" value="SHANK"/>
</dbReference>
<reference evidence="8" key="2">
    <citation type="submission" date="2025-09" db="UniProtKB">
        <authorList>
            <consortium name="Ensembl"/>
        </authorList>
    </citation>
    <scope>IDENTIFICATION</scope>
</reference>
<feature type="region of interest" description="Disordered" evidence="5">
    <location>
        <begin position="311"/>
        <end position="333"/>
    </location>
</feature>
<organism evidence="8 9">
    <name type="scientific">Eptatretus burgeri</name>
    <name type="common">Inshore hagfish</name>
    <dbReference type="NCBI Taxonomy" id="7764"/>
    <lineage>
        <taxon>Eukaryota</taxon>
        <taxon>Metazoa</taxon>
        <taxon>Chordata</taxon>
        <taxon>Craniata</taxon>
        <taxon>Vertebrata</taxon>
        <taxon>Cyclostomata</taxon>
        <taxon>Myxini</taxon>
        <taxon>Myxiniformes</taxon>
        <taxon>Myxinidae</taxon>
        <taxon>Eptatretinae</taxon>
        <taxon>Eptatretus</taxon>
    </lineage>
</organism>
<dbReference type="GeneTree" id="ENSGT00940000153561"/>
<evidence type="ECO:0000259" key="7">
    <source>
        <dbReference type="PROSITE" id="PS50106"/>
    </source>
</evidence>
<dbReference type="Proteomes" id="UP000694388">
    <property type="component" value="Unplaced"/>
</dbReference>
<dbReference type="Pfam" id="PF17820">
    <property type="entry name" value="PDZ_6"/>
    <property type="match status" value="1"/>
</dbReference>
<dbReference type="Gene3D" id="1.10.150.50">
    <property type="entry name" value="Transcription Factor, Ets-1"/>
    <property type="match status" value="1"/>
</dbReference>
<feature type="domain" description="PDZ" evidence="7">
    <location>
        <begin position="26"/>
        <end position="120"/>
    </location>
</feature>
<evidence type="ECO:0000256" key="3">
    <source>
        <dbReference type="ARBA" id="ARBA00023018"/>
    </source>
</evidence>
<comment type="subcellular location">
    <subcellularLocation>
        <location evidence="1">Cytoplasm</location>
    </subcellularLocation>
    <subcellularLocation>
        <location evidence="4">Postsynaptic density</location>
    </subcellularLocation>
</comment>
<dbReference type="InterPro" id="IPR013761">
    <property type="entry name" value="SAM/pointed_sf"/>
</dbReference>
<dbReference type="GO" id="GO:0035255">
    <property type="term" value="F:ionotropic glutamate receptor binding"/>
    <property type="evidence" value="ECO:0007669"/>
    <property type="project" value="TreeGrafter"/>
</dbReference>
<dbReference type="CDD" id="cd06746">
    <property type="entry name" value="PDZ_SHANK1_3-like"/>
    <property type="match status" value="1"/>
</dbReference>
<feature type="compositionally biased region" description="Pro residues" evidence="5">
    <location>
        <begin position="320"/>
        <end position="331"/>
    </location>
</feature>
<dbReference type="GO" id="GO:0045211">
    <property type="term" value="C:postsynaptic membrane"/>
    <property type="evidence" value="ECO:0007669"/>
    <property type="project" value="TreeGrafter"/>
</dbReference>
<keyword evidence="9" id="KW-1185">Reference proteome</keyword>
<dbReference type="InterPro" id="IPR041489">
    <property type="entry name" value="PDZ_6"/>
</dbReference>
<dbReference type="CDD" id="cd09506">
    <property type="entry name" value="SAM_Shank1_2_3"/>
    <property type="match status" value="1"/>
</dbReference>
<dbReference type="Gene3D" id="2.30.42.10">
    <property type="match status" value="1"/>
</dbReference>
<accession>A0A8C4R680</accession>
<evidence type="ECO:0000256" key="4">
    <source>
        <dbReference type="ARBA" id="ARBA00034105"/>
    </source>
</evidence>
<feature type="compositionally biased region" description="Polar residues" evidence="5">
    <location>
        <begin position="411"/>
        <end position="442"/>
    </location>
</feature>
<dbReference type="AlphaFoldDB" id="A0A8C4R680"/>
<feature type="region of interest" description="Disordered" evidence="5">
    <location>
        <begin position="360"/>
        <end position="443"/>
    </location>
</feature>
<dbReference type="SMART" id="SM00454">
    <property type="entry name" value="SAM"/>
    <property type="match status" value="1"/>
</dbReference>
<dbReference type="SUPFAM" id="SSF47769">
    <property type="entry name" value="SAM/Pointed domain"/>
    <property type="match status" value="1"/>
</dbReference>
<feature type="region of interest" description="Disordered" evidence="5">
    <location>
        <begin position="204"/>
        <end position="240"/>
    </location>
</feature>
<sequence length="530" mass="56943">MEPASAEDLAMAMENGKSELCVQDHNVVLEKTEREGFGFVLRGAKGNIPKETFEPTTAFPALQYLEKVDKGGVAWRAGLRTGDFILEVNGKNVVRCGHKEVVSLIRDSTSRLVLRVVSVATPPITRARRKRKAPPAPPRRSPMTQLTQHSKSLSTDEIAELEKLDEILASAESSEGIDSESPLSVLPALRVVISSLRRAHSVQDFSSTDLSIPPPPSSPAPLFPLEGSDIPPPPPPDFKPPPTPREVAEMDFNVPPAPLTQTLPAVAPKPKKLPPFLTGRLIMPLANNKPITPSPFAAAVKNRLGRPGVISQGTATISPPLSPPPFSPPPASSLLHPVTGQPATPGSPLALILAARHRATARQTERVHGQSEIRSIRPGSSVPSRPAMAVGPQPFMSKASSPATKNAIDVDSSQQSQSTKDPASSPSPEPSIQSAATASGESFMNKPVNEWSKEDVAEWLDSLLLGEHRKIFLEHDIDGSHLPSLARDDFIELGIIRVGHRKTIEQALKELLAPFHRVFSCDYTALLTSG</sequence>
<dbReference type="GO" id="GO:0005737">
    <property type="term" value="C:cytoplasm"/>
    <property type="evidence" value="ECO:0007669"/>
    <property type="project" value="UniProtKB-SubCell"/>
</dbReference>
<evidence type="ECO:0000256" key="1">
    <source>
        <dbReference type="ARBA" id="ARBA00004496"/>
    </source>
</evidence>
<feature type="domain" description="SAM" evidence="6">
    <location>
        <begin position="451"/>
        <end position="514"/>
    </location>
</feature>
<name>A0A8C4R680_EPTBU</name>
<keyword evidence="3" id="KW-0770">Synapse</keyword>
<dbReference type="InterPro" id="IPR036034">
    <property type="entry name" value="PDZ_sf"/>
</dbReference>
<dbReference type="FunFam" id="2.30.42.10:FF:000018">
    <property type="entry name" value="SH3 and multiple ankyrin repeat domains protein 2"/>
    <property type="match status" value="1"/>
</dbReference>
<keyword evidence="2" id="KW-0963">Cytoplasm</keyword>
<dbReference type="SMART" id="SM00228">
    <property type="entry name" value="PDZ"/>
    <property type="match status" value="1"/>
</dbReference>
<protein>
    <submittedName>
        <fullName evidence="8">Uncharacterized protein</fullName>
    </submittedName>
</protein>
<dbReference type="InterPro" id="IPR001478">
    <property type="entry name" value="PDZ"/>
</dbReference>
<dbReference type="GO" id="GO:0030160">
    <property type="term" value="F:synaptic receptor adaptor activity"/>
    <property type="evidence" value="ECO:0007669"/>
    <property type="project" value="TreeGrafter"/>
</dbReference>
<proteinExistence type="predicted"/>
<evidence type="ECO:0000259" key="6">
    <source>
        <dbReference type="PROSITE" id="PS50105"/>
    </source>
</evidence>
<evidence type="ECO:0000256" key="5">
    <source>
        <dbReference type="SAM" id="MobiDB-lite"/>
    </source>
</evidence>
<dbReference type="PROSITE" id="PS50106">
    <property type="entry name" value="PDZ"/>
    <property type="match status" value="1"/>
</dbReference>
<evidence type="ECO:0000313" key="9">
    <source>
        <dbReference type="Proteomes" id="UP000694388"/>
    </source>
</evidence>
<dbReference type="Pfam" id="PF00536">
    <property type="entry name" value="SAM_1"/>
    <property type="match status" value="1"/>
</dbReference>
<feature type="compositionally biased region" description="Polar residues" evidence="5">
    <location>
        <begin position="142"/>
        <end position="154"/>
    </location>
</feature>
<feature type="compositionally biased region" description="Pro residues" evidence="5">
    <location>
        <begin position="230"/>
        <end position="240"/>
    </location>
</feature>
<reference evidence="8" key="1">
    <citation type="submission" date="2025-08" db="UniProtKB">
        <authorList>
            <consortium name="Ensembl"/>
        </authorList>
    </citation>
    <scope>IDENTIFICATION</scope>
</reference>
<dbReference type="Ensembl" id="ENSEBUT00000025904.1">
    <property type="protein sequence ID" value="ENSEBUP00000025330.1"/>
    <property type="gene ID" value="ENSEBUG00000015587.1"/>
</dbReference>
<feature type="compositionally biased region" description="Pro residues" evidence="5">
    <location>
        <begin position="212"/>
        <end position="222"/>
    </location>
</feature>
<dbReference type="SUPFAM" id="SSF50156">
    <property type="entry name" value="PDZ domain-like"/>
    <property type="match status" value="1"/>
</dbReference>
<dbReference type="GO" id="GO:0014069">
    <property type="term" value="C:postsynaptic density"/>
    <property type="evidence" value="ECO:0007669"/>
    <property type="project" value="UniProtKB-SubCell"/>
</dbReference>
<dbReference type="PANTHER" id="PTHR24135">
    <property type="entry name" value="SH3 AND MULTIPLE ANKYRIN REPEAT DOMAINS PROTEIN"/>
    <property type="match status" value="1"/>
</dbReference>
<evidence type="ECO:0000313" key="8">
    <source>
        <dbReference type="Ensembl" id="ENSEBUP00000025330.1"/>
    </source>
</evidence>
<evidence type="ECO:0000256" key="2">
    <source>
        <dbReference type="ARBA" id="ARBA00022490"/>
    </source>
</evidence>
<feature type="compositionally biased region" description="Basic and acidic residues" evidence="5">
    <location>
        <begin position="363"/>
        <end position="375"/>
    </location>
</feature>
<feature type="region of interest" description="Disordered" evidence="5">
    <location>
        <begin position="124"/>
        <end position="154"/>
    </location>
</feature>
<dbReference type="GO" id="GO:0043197">
    <property type="term" value="C:dendritic spine"/>
    <property type="evidence" value="ECO:0007669"/>
    <property type="project" value="TreeGrafter"/>
</dbReference>
<dbReference type="InterPro" id="IPR001660">
    <property type="entry name" value="SAM"/>
</dbReference>
<dbReference type="PROSITE" id="PS50105">
    <property type="entry name" value="SAM_DOMAIN"/>
    <property type="match status" value="1"/>
</dbReference>
<dbReference type="PANTHER" id="PTHR24135:SF28">
    <property type="entry name" value="LD13733P"/>
    <property type="match status" value="1"/>
</dbReference>